<accession>A0A845UJ92</accession>
<feature type="domain" description="Gcp-like" evidence="1">
    <location>
        <begin position="24"/>
        <end position="134"/>
    </location>
</feature>
<reference evidence="2" key="1">
    <citation type="submission" date="2019-11" db="EMBL/GenBank/DDBJ databases">
        <title>Acidithiobacillus ferrianus sp. nov.: a facultatively anaerobic and extremely acidophilic chemolithoautotroph.</title>
        <authorList>
            <person name="Norris P.R."/>
            <person name="Falagan C."/>
            <person name="Moya-Beltran A."/>
            <person name="Castro M."/>
            <person name="Quatrini R."/>
            <person name="Johnson D.B."/>
        </authorList>
    </citation>
    <scope>NUCLEOTIDE SEQUENCE [LARGE SCALE GENOMIC DNA]</scope>
    <source>
        <strain evidence="2">MG</strain>
    </source>
</reference>
<dbReference type="PANTHER" id="PTHR11735:SF11">
    <property type="entry name" value="TRNA THREONYLCARBAMOYLADENOSINE BIOSYNTHESIS PROTEIN TSAB"/>
    <property type="match status" value="1"/>
</dbReference>
<dbReference type="GO" id="GO:0016740">
    <property type="term" value="F:transferase activity"/>
    <property type="evidence" value="ECO:0007669"/>
    <property type="project" value="UniProtKB-KW"/>
</dbReference>
<dbReference type="Pfam" id="PF00814">
    <property type="entry name" value="TsaD"/>
    <property type="match status" value="1"/>
</dbReference>
<proteinExistence type="predicted"/>
<dbReference type="InterPro" id="IPR043129">
    <property type="entry name" value="ATPase_NBD"/>
</dbReference>
<comment type="caution">
    <text evidence="2">The sequence shown here is derived from an EMBL/GenBank/DDBJ whole genome shotgun (WGS) entry which is preliminary data.</text>
</comment>
<evidence type="ECO:0000259" key="1">
    <source>
        <dbReference type="Pfam" id="PF00814"/>
    </source>
</evidence>
<dbReference type="EMBL" id="WNJL01000050">
    <property type="protein sequence ID" value="NDU43884.1"/>
    <property type="molecule type" value="Genomic_DNA"/>
</dbReference>
<name>A0A845UJ92_9PROT</name>
<dbReference type="RefSeq" id="WP_163099387.1">
    <property type="nucleotide sequence ID" value="NZ_CP127523.1"/>
</dbReference>
<protein>
    <submittedName>
        <fullName evidence="2">tRNA (Adenosine(37)-N6)-threonylcarbamoyltransferase complex dimerization subunit type 1 TsaB</fullName>
    </submittedName>
</protein>
<gene>
    <name evidence="2" type="primary">tsaB</name>
    <name evidence="2" type="ORF">GL267_14985</name>
</gene>
<dbReference type="SUPFAM" id="SSF53067">
    <property type="entry name" value="Actin-like ATPase domain"/>
    <property type="match status" value="2"/>
</dbReference>
<dbReference type="PANTHER" id="PTHR11735">
    <property type="entry name" value="TRNA N6-ADENOSINE THREONYLCARBAMOYLTRANSFERASE"/>
    <property type="match status" value="1"/>
</dbReference>
<sequence length="225" mass="23768">MGPLRLLAIDTATEACSVAVDTADGGVLEEYVVAINAHSQLLLPMIQRVLDRVDCTLADVGAIACGVGPGGFTGVRIGVSTAQALAIARGLPVYPVSSLQALAATVPRPQVLAALDARRGEVYAGVFRQDAQAIPRLQGVEKVCAPEAVNWPATGHWWGLGTGWQVYHAHWRDAGVLGWSGDSFPRAGAVLRLARARIQAGDRGIAPVLLEPHYIRPSLSEEGRQ</sequence>
<evidence type="ECO:0000313" key="2">
    <source>
        <dbReference type="EMBL" id="NDU43884.1"/>
    </source>
</evidence>
<dbReference type="GO" id="GO:0005829">
    <property type="term" value="C:cytosol"/>
    <property type="evidence" value="ECO:0007669"/>
    <property type="project" value="TreeGrafter"/>
</dbReference>
<dbReference type="Gene3D" id="3.30.420.40">
    <property type="match status" value="2"/>
</dbReference>
<dbReference type="NCBIfam" id="TIGR03725">
    <property type="entry name" value="T6A_YeaZ"/>
    <property type="match status" value="1"/>
</dbReference>
<dbReference type="GO" id="GO:0002949">
    <property type="term" value="P:tRNA threonylcarbamoyladenosine modification"/>
    <property type="evidence" value="ECO:0007669"/>
    <property type="project" value="InterPro"/>
</dbReference>
<dbReference type="CDD" id="cd24032">
    <property type="entry name" value="ASKHA_NBD_TsaB"/>
    <property type="match status" value="1"/>
</dbReference>
<keyword evidence="2" id="KW-0808">Transferase</keyword>
<dbReference type="InterPro" id="IPR000905">
    <property type="entry name" value="Gcp-like_dom"/>
</dbReference>
<organism evidence="2">
    <name type="scientific">Acidithiobacillus ferrianus</name>
    <dbReference type="NCBI Taxonomy" id="2678518"/>
    <lineage>
        <taxon>Bacteria</taxon>
        <taxon>Pseudomonadati</taxon>
        <taxon>Pseudomonadota</taxon>
        <taxon>Acidithiobacillia</taxon>
        <taxon>Acidithiobacillales</taxon>
        <taxon>Acidithiobacillaceae</taxon>
        <taxon>Acidithiobacillus</taxon>
    </lineage>
</organism>
<dbReference type="AlphaFoldDB" id="A0A845UJ92"/>
<dbReference type="InterPro" id="IPR022496">
    <property type="entry name" value="T6A_TsaB"/>
</dbReference>